<accession>A0A841EAH0</accession>
<evidence type="ECO:0000256" key="3">
    <source>
        <dbReference type="SAM" id="SignalP"/>
    </source>
</evidence>
<feature type="signal peptide" evidence="3">
    <location>
        <begin position="1"/>
        <end position="22"/>
    </location>
</feature>
<feature type="compositionally biased region" description="Basic and acidic residues" evidence="1">
    <location>
        <begin position="68"/>
        <end position="79"/>
    </location>
</feature>
<evidence type="ECO:0000256" key="2">
    <source>
        <dbReference type="SAM" id="Phobius"/>
    </source>
</evidence>
<reference evidence="4 5" key="1">
    <citation type="submission" date="2020-08" db="EMBL/GenBank/DDBJ databases">
        <title>Sequencing the genomes of 1000 actinobacteria strains.</title>
        <authorList>
            <person name="Klenk H.-P."/>
        </authorList>
    </citation>
    <scope>NUCLEOTIDE SEQUENCE [LARGE SCALE GENOMIC DNA]</scope>
    <source>
        <strain evidence="4 5">DSM 44593</strain>
    </source>
</reference>
<protein>
    <submittedName>
        <fullName evidence="4">Uncharacterized protein</fullName>
    </submittedName>
</protein>
<evidence type="ECO:0000256" key="1">
    <source>
        <dbReference type="SAM" id="MobiDB-lite"/>
    </source>
</evidence>
<keyword evidence="2" id="KW-0472">Membrane</keyword>
<comment type="caution">
    <text evidence="4">The sequence shown here is derived from an EMBL/GenBank/DDBJ whole genome shotgun (WGS) entry which is preliminary data.</text>
</comment>
<feature type="transmembrane region" description="Helical" evidence="2">
    <location>
        <begin position="32"/>
        <end position="51"/>
    </location>
</feature>
<name>A0A841EAH0_9ACTN</name>
<organism evidence="4 5">
    <name type="scientific">Streptomonospora salina</name>
    <dbReference type="NCBI Taxonomy" id="104205"/>
    <lineage>
        <taxon>Bacteria</taxon>
        <taxon>Bacillati</taxon>
        <taxon>Actinomycetota</taxon>
        <taxon>Actinomycetes</taxon>
        <taxon>Streptosporangiales</taxon>
        <taxon>Nocardiopsidaceae</taxon>
        <taxon>Streptomonospora</taxon>
    </lineage>
</organism>
<gene>
    <name evidence="4" type="ORF">HNR25_002070</name>
</gene>
<proteinExistence type="predicted"/>
<evidence type="ECO:0000313" key="4">
    <source>
        <dbReference type="EMBL" id="MBB5998319.1"/>
    </source>
</evidence>
<evidence type="ECO:0000313" key="5">
    <source>
        <dbReference type="Proteomes" id="UP000578077"/>
    </source>
</evidence>
<dbReference type="AlphaFoldDB" id="A0A841EAH0"/>
<dbReference type="RefSeq" id="WP_184634479.1">
    <property type="nucleotide sequence ID" value="NZ_BAABKT010000014.1"/>
</dbReference>
<dbReference type="Proteomes" id="UP000578077">
    <property type="component" value="Unassembled WGS sequence"/>
</dbReference>
<dbReference type="EMBL" id="JACHLY010000001">
    <property type="protein sequence ID" value="MBB5998319.1"/>
    <property type="molecule type" value="Genomic_DNA"/>
</dbReference>
<keyword evidence="2" id="KW-1133">Transmembrane helix</keyword>
<feature type="region of interest" description="Disordered" evidence="1">
    <location>
        <begin position="56"/>
        <end position="79"/>
    </location>
</feature>
<keyword evidence="2" id="KW-0812">Transmembrane</keyword>
<keyword evidence="5" id="KW-1185">Reference proteome</keyword>
<keyword evidence="3" id="KW-0732">Signal</keyword>
<feature type="chain" id="PRO_5032595728" evidence="3">
    <location>
        <begin position="23"/>
        <end position="79"/>
    </location>
</feature>
<sequence>MIGRWTVWVALLCAVIAGAVCAAIASADGWSFATVAWGLVCLAMLDAAWVFRGMSRRRRDRTGSDASDDSRSRRDGEAE</sequence>